<dbReference type="Proteomes" id="UP001497644">
    <property type="component" value="Chromosome 3"/>
</dbReference>
<name>A0AAV2NT28_9HYME</name>
<gene>
    <name evidence="1" type="ORF">LPLAT_LOCUS8093</name>
</gene>
<evidence type="ECO:0000313" key="2">
    <source>
        <dbReference type="Proteomes" id="UP001497644"/>
    </source>
</evidence>
<keyword evidence="2" id="KW-1185">Reference proteome</keyword>
<reference evidence="1" key="1">
    <citation type="submission" date="2024-04" db="EMBL/GenBank/DDBJ databases">
        <authorList>
            <consortium name="Molecular Ecology Group"/>
        </authorList>
    </citation>
    <scope>NUCLEOTIDE SEQUENCE</scope>
</reference>
<protein>
    <submittedName>
        <fullName evidence="1">Uncharacterized protein</fullName>
    </submittedName>
</protein>
<accession>A0AAV2NT28</accession>
<dbReference type="EMBL" id="OZ034826">
    <property type="protein sequence ID" value="CAL1682242.1"/>
    <property type="molecule type" value="Genomic_DNA"/>
</dbReference>
<organism evidence="1 2">
    <name type="scientific">Lasius platythorax</name>
    <dbReference type="NCBI Taxonomy" id="488582"/>
    <lineage>
        <taxon>Eukaryota</taxon>
        <taxon>Metazoa</taxon>
        <taxon>Ecdysozoa</taxon>
        <taxon>Arthropoda</taxon>
        <taxon>Hexapoda</taxon>
        <taxon>Insecta</taxon>
        <taxon>Pterygota</taxon>
        <taxon>Neoptera</taxon>
        <taxon>Endopterygota</taxon>
        <taxon>Hymenoptera</taxon>
        <taxon>Apocrita</taxon>
        <taxon>Aculeata</taxon>
        <taxon>Formicoidea</taxon>
        <taxon>Formicidae</taxon>
        <taxon>Formicinae</taxon>
        <taxon>Lasius</taxon>
        <taxon>Lasius</taxon>
    </lineage>
</organism>
<dbReference type="AlphaFoldDB" id="A0AAV2NT28"/>
<evidence type="ECO:0000313" key="1">
    <source>
        <dbReference type="EMBL" id="CAL1682242.1"/>
    </source>
</evidence>
<sequence length="92" mass="10642">MDEHEHSSYDHCNYDSTAFFEFVRCNRMLMDVNDVSALHLLNPTVQREKFIVRVSEETRGIVPSGRLIAREPIYILSLSSILNYSQCAHVQP</sequence>
<proteinExistence type="predicted"/>